<dbReference type="Proteomes" id="UP000183685">
    <property type="component" value="Unassembled WGS sequence"/>
</dbReference>
<name>A0A1G7D7S1_9PROT</name>
<organism evidence="1 2">
    <name type="scientific">Kordiimonas lacus</name>
    <dbReference type="NCBI Taxonomy" id="637679"/>
    <lineage>
        <taxon>Bacteria</taxon>
        <taxon>Pseudomonadati</taxon>
        <taxon>Pseudomonadota</taxon>
        <taxon>Alphaproteobacteria</taxon>
        <taxon>Kordiimonadales</taxon>
        <taxon>Kordiimonadaceae</taxon>
        <taxon>Kordiimonas</taxon>
    </lineage>
</organism>
<dbReference type="AlphaFoldDB" id="A0A1G7D7S1"/>
<evidence type="ECO:0000313" key="1">
    <source>
        <dbReference type="EMBL" id="SDE46976.1"/>
    </source>
</evidence>
<proteinExistence type="predicted"/>
<dbReference type="OrthoDB" id="9812754at2"/>
<reference evidence="1 2" key="1">
    <citation type="submission" date="2016-10" db="EMBL/GenBank/DDBJ databases">
        <authorList>
            <person name="de Groot N.N."/>
        </authorList>
    </citation>
    <scope>NUCLEOTIDE SEQUENCE [LARGE SCALE GENOMIC DNA]</scope>
    <source>
        <strain evidence="1 2">CGMCC 1.9109</strain>
    </source>
</reference>
<protein>
    <submittedName>
        <fullName evidence="1">Uncharacterized protein</fullName>
    </submittedName>
</protein>
<dbReference type="EMBL" id="FNAK01000007">
    <property type="protein sequence ID" value="SDE46976.1"/>
    <property type="molecule type" value="Genomic_DNA"/>
</dbReference>
<accession>A0A1G7D7S1</accession>
<keyword evidence="2" id="KW-1185">Reference proteome</keyword>
<evidence type="ECO:0000313" key="2">
    <source>
        <dbReference type="Proteomes" id="UP000183685"/>
    </source>
</evidence>
<dbReference type="RefSeq" id="WP_068305194.1">
    <property type="nucleotide sequence ID" value="NZ_FNAK01000007.1"/>
</dbReference>
<gene>
    <name evidence="1" type="ORF">SAMN04488071_2974</name>
</gene>
<sequence>MNMQPADLYANGDLEEILSPTGVLKKLSAAERYRSGTPLRAFDVSVFNGEVRACMKNNEDHPIFSSRWADTQHVVMIVMDEIELAARIRTLFPTAQGFVIENIVECHASEVV</sequence>
<dbReference type="STRING" id="637679.GCA_001550055_02330"/>